<evidence type="ECO:0000313" key="4">
    <source>
        <dbReference type="EMBL" id="KAK9710893.1"/>
    </source>
</evidence>
<protein>
    <submittedName>
        <fullName evidence="4">PIH1 CS-like domain</fullName>
    </submittedName>
</protein>
<dbReference type="Pfam" id="PF18201">
    <property type="entry name" value="PIH1_CS"/>
    <property type="match status" value="1"/>
</dbReference>
<dbReference type="GO" id="GO:0051087">
    <property type="term" value="F:protein-folding chaperone binding"/>
    <property type="evidence" value="ECO:0007669"/>
    <property type="project" value="InterPro"/>
</dbReference>
<evidence type="ECO:0000313" key="5">
    <source>
        <dbReference type="Proteomes" id="UP001458880"/>
    </source>
</evidence>
<dbReference type="InterPro" id="IPR041442">
    <property type="entry name" value="PIH1D1/2/3_CS-like"/>
</dbReference>
<evidence type="ECO:0000259" key="3">
    <source>
        <dbReference type="Pfam" id="PF18201"/>
    </source>
</evidence>
<dbReference type="PANTHER" id="PTHR21083">
    <property type="entry name" value="TWISTER"/>
    <property type="match status" value="1"/>
</dbReference>
<comment type="caution">
    <text evidence="4">The sequence shown here is derived from an EMBL/GenBank/DDBJ whole genome shotgun (WGS) entry which is preliminary data.</text>
</comment>
<accession>A0AAW1JZF2</accession>
<proteinExistence type="inferred from homology"/>
<dbReference type="InterPro" id="IPR026697">
    <property type="entry name" value="DNAAF6"/>
</dbReference>
<dbReference type="GO" id="GO:0005737">
    <property type="term" value="C:cytoplasm"/>
    <property type="evidence" value="ECO:0007669"/>
    <property type="project" value="TreeGrafter"/>
</dbReference>
<dbReference type="AlphaFoldDB" id="A0AAW1JZF2"/>
<gene>
    <name evidence="4" type="ORF">QE152_g25746</name>
</gene>
<dbReference type="Proteomes" id="UP001458880">
    <property type="component" value="Unassembled WGS sequence"/>
</dbReference>
<organism evidence="4 5">
    <name type="scientific">Popillia japonica</name>
    <name type="common">Japanese beetle</name>
    <dbReference type="NCBI Taxonomy" id="7064"/>
    <lineage>
        <taxon>Eukaryota</taxon>
        <taxon>Metazoa</taxon>
        <taxon>Ecdysozoa</taxon>
        <taxon>Arthropoda</taxon>
        <taxon>Hexapoda</taxon>
        <taxon>Insecta</taxon>
        <taxon>Pterygota</taxon>
        <taxon>Neoptera</taxon>
        <taxon>Endopterygota</taxon>
        <taxon>Coleoptera</taxon>
        <taxon>Polyphaga</taxon>
        <taxon>Scarabaeiformia</taxon>
        <taxon>Scarabaeidae</taxon>
        <taxon>Rutelinae</taxon>
        <taxon>Popillia</taxon>
    </lineage>
</organism>
<reference evidence="4 5" key="1">
    <citation type="journal article" date="2024" name="BMC Genomics">
        <title>De novo assembly and annotation of Popillia japonica's genome with initial clues to its potential as an invasive pest.</title>
        <authorList>
            <person name="Cucini C."/>
            <person name="Boschi S."/>
            <person name="Funari R."/>
            <person name="Cardaioli E."/>
            <person name="Iannotti N."/>
            <person name="Marturano G."/>
            <person name="Paoli F."/>
            <person name="Bruttini M."/>
            <person name="Carapelli A."/>
            <person name="Frati F."/>
            <person name="Nardi F."/>
        </authorList>
    </citation>
    <scope>NUCLEOTIDE SEQUENCE [LARGE SCALE GENOMIC DNA]</scope>
    <source>
        <strain evidence="4">DMR45628</strain>
    </source>
</reference>
<feature type="compositionally biased region" description="Basic and acidic residues" evidence="2">
    <location>
        <begin position="81"/>
        <end position="94"/>
    </location>
</feature>
<keyword evidence="5" id="KW-1185">Reference proteome</keyword>
<dbReference type="GO" id="GO:0045505">
    <property type="term" value="F:dynein intermediate chain binding"/>
    <property type="evidence" value="ECO:0007669"/>
    <property type="project" value="TreeGrafter"/>
</dbReference>
<dbReference type="GO" id="GO:0070286">
    <property type="term" value="P:axonemal dynein complex assembly"/>
    <property type="evidence" value="ECO:0007669"/>
    <property type="project" value="InterPro"/>
</dbReference>
<comment type="similarity">
    <text evidence="1">Belongs to the PIH1 family.</text>
</comment>
<dbReference type="EMBL" id="JASPKY010000287">
    <property type="protein sequence ID" value="KAK9710893.1"/>
    <property type="molecule type" value="Genomic_DNA"/>
</dbReference>
<dbReference type="CDD" id="cd00298">
    <property type="entry name" value="ACD_sHsps_p23-like"/>
    <property type="match status" value="1"/>
</dbReference>
<evidence type="ECO:0000256" key="1">
    <source>
        <dbReference type="ARBA" id="ARBA00008511"/>
    </source>
</evidence>
<feature type="domain" description="PIH1D1/2/3 CS-like" evidence="3">
    <location>
        <begin position="122"/>
        <end position="215"/>
    </location>
</feature>
<name>A0AAW1JZF2_POPJA</name>
<evidence type="ECO:0000256" key="2">
    <source>
        <dbReference type="SAM" id="MobiDB-lite"/>
    </source>
</evidence>
<feature type="region of interest" description="Disordered" evidence="2">
    <location>
        <begin position="48"/>
        <end position="101"/>
    </location>
</feature>
<dbReference type="PANTHER" id="PTHR21083:SF0">
    <property type="entry name" value="DYNEIN AXONEMAL ASSEMBLY FACTOR 6"/>
    <property type="match status" value="1"/>
</dbReference>
<sequence length="226" mass="25836">MAMFDSSDILKIAELFKPPQQDDNSDEEEDIIGRPTVKGTKINFQTVNMIKDDNSDEEEDIIGRPTVKDLGPQDLNVKSNSRTERDEKSSRKDTDDEYLDPEEVAQRYLEDENAEASDWRKTPQWDVTYRQQVTPSDVFLGMGGKTPGTASCENMVIGINLPGEKRQNVDLKITCERLELLSPRFRLNIPLPHPVDPQKGNAQFDTAEEKLVVTLVLRREFDYINF</sequence>